<sequence length="199" mass="22610">MVVRYGYIRVSTVGQSKHGNSLENQINSLIAEGVDRDNIFSDTFSGTKMDRPEFTKLCKVLKEGDTLVVTKLDRFARSMIQGAQIVNELISRGVRVHILNIGILDSTPTSKLIRNIFFAFAEFERDMIVERTGEGKDIAKQKEGFREGRPNKFTKVQMNHAINLLETHTIKQVSSLTRISESTIKRELRKRKRLLGTLA</sequence>
<dbReference type="InterPro" id="IPR006119">
    <property type="entry name" value="Resolv_N"/>
</dbReference>
<dbReference type="PROSITE" id="PS51736">
    <property type="entry name" value="RECOMBINASES_3"/>
    <property type="match status" value="1"/>
</dbReference>
<dbReference type="PROSITE" id="PS00397">
    <property type="entry name" value="RECOMBINASES_1"/>
    <property type="match status" value="1"/>
</dbReference>
<dbReference type="RefSeq" id="WP_378110199.1">
    <property type="nucleotide sequence ID" value="NZ_JBHSNC010000010.1"/>
</dbReference>
<dbReference type="InterPro" id="IPR036162">
    <property type="entry name" value="Resolvase-like_N_sf"/>
</dbReference>
<keyword evidence="1" id="KW-0229">DNA integration</keyword>
<evidence type="ECO:0000313" key="6">
    <source>
        <dbReference type="EMBL" id="MFC5528366.1"/>
    </source>
</evidence>
<feature type="active site" description="O-(5'-phospho-DNA)-serine intermediate" evidence="4">
    <location>
        <position position="11"/>
    </location>
</feature>
<dbReference type="SMART" id="SM00857">
    <property type="entry name" value="Resolvase"/>
    <property type="match status" value="1"/>
</dbReference>
<feature type="domain" description="Resolvase/invertase-type recombinase catalytic" evidence="5">
    <location>
        <begin position="3"/>
        <end position="143"/>
    </location>
</feature>
<dbReference type="InterPro" id="IPR006118">
    <property type="entry name" value="Recombinase_CS"/>
</dbReference>
<dbReference type="Proteomes" id="UP001596108">
    <property type="component" value="Unassembled WGS sequence"/>
</dbReference>
<evidence type="ECO:0000256" key="2">
    <source>
        <dbReference type="ARBA" id="ARBA00023125"/>
    </source>
</evidence>
<dbReference type="InterPro" id="IPR050639">
    <property type="entry name" value="SSR_resolvase"/>
</dbReference>
<evidence type="ECO:0000256" key="3">
    <source>
        <dbReference type="ARBA" id="ARBA00023172"/>
    </source>
</evidence>
<proteinExistence type="predicted"/>
<evidence type="ECO:0000259" key="5">
    <source>
        <dbReference type="PROSITE" id="PS51736"/>
    </source>
</evidence>
<dbReference type="PANTHER" id="PTHR30461:SF2">
    <property type="entry name" value="SERINE RECOMBINASE PINE-RELATED"/>
    <property type="match status" value="1"/>
</dbReference>
<keyword evidence="2" id="KW-0238">DNA-binding</keyword>
<keyword evidence="7" id="KW-1185">Reference proteome</keyword>
<evidence type="ECO:0000256" key="4">
    <source>
        <dbReference type="PROSITE-ProRule" id="PRU10137"/>
    </source>
</evidence>
<dbReference type="Gene3D" id="3.40.50.1390">
    <property type="entry name" value="Resolvase, N-terminal catalytic domain"/>
    <property type="match status" value="1"/>
</dbReference>
<dbReference type="PANTHER" id="PTHR30461">
    <property type="entry name" value="DNA-INVERTASE FROM LAMBDOID PROPHAGE"/>
    <property type="match status" value="1"/>
</dbReference>
<evidence type="ECO:0000256" key="1">
    <source>
        <dbReference type="ARBA" id="ARBA00022908"/>
    </source>
</evidence>
<reference evidence="7" key="1">
    <citation type="journal article" date="2019" name="Int. J. Syst. Evol. Microbiol.">
        <title>The Global Catalogue of Microorganisms (GCM) 10K type strain sequencing project: providing services to taxonomists for standard genome sequencing and annotation.</title>
        <authorList>
            <consortium name="The Broad Institute Genomics Platform"/>
            <consortium name="The Broad Institute Genome Sequencing Center for Infectious Disease"/>
            <person name="Wu L."/>
            <person name="Ma J."/>
        </authorList>
    </citation>
    <scope>NUCLEOTIDE SEQUENCE [LARGE SCALE GENOMIC DNA]</scope>
    <source>
        <strain evidence="7">CGMCC 1.18578</strain>
    </source>
</reference>
<name>A0ABW0QTQ0_9BACL</name>
<protein>
    <submittedName>
        <fullName evidence="6">Recombinase family protein</fullName>
    </submittedName>
</protein>
<dbReference type="SUPFAM" id="SSF53041">
    <property type="entry name" value="Resolvase-like"/>
    <property type="match status" value="1"/>
</dbReference>
<gene>
    <name evidence="6" type="ORF">ACFPQ4_02735</name>
</gene>
<accession>A0ABW0QTQ0</accession>
<keyword evidence="3" id="KW-0233">DNA recombination</keyword>
<dbReference type="EMBL" id="JBHSNC010000010">
    <property type="protein sequence ID" value="MFC5528366.1"/>
    <property type="molecule type" value="Genomic_DNA"/>
</dbReference>
<organism evidence="6 7">
    <name type="scientific">Cohnella yongneupensis</name>
    <dbReference type="NCBI Taxonomy" id="425006"/>
    <lineage>
        <taxon>Bacteria</taxon>
        <taxon>Bacillati</taxon>
        <taxon>Bacillota</taxon>
        <taxon>Bacilli</taxon>
        <taxon>Bacillales</taxon>
        <taxon>Paenibacillaceae</taxon>
        <taxon>Cohnella</taxon>
    </lineage>
</organism>
<dbReference type="CDD" id="cd03768">
    <property type="entry name" value="SR_ResInv"/>
    <property type="match status" value="1"/>
</dbReference>
<evidence type="ECO:0000313" key="7">
    <source>
        <dbReference type="Proteomes" id="UP001596108"/>
    </source>
</evidence>
<comment type="caution">
    <text evidence="6">The sequence shown here is derived from an EMBL/GenBank/DDBJ whole genome shotgun (WGS) entry which is preliminary data.</text>
</comment>
<dbReference type="Pfam" id="PF00239">
    <property type="entry name" value="Resolvase"/>
    <property type="match status" value="1"/>
</dbReference>